<reference evidence="2 3" key="1">
    <citation type="submission" date="2018-07" db="EMBL/GenBank/DDBJ databases">
        <title>Genome sequences of Haloplanus sp. CBA1113.</title>
        <authorList>
            <person name="Kim Y.B."/>
            <person name="Roh S.W."/>
        </authorList>
    </citation>
    <scope>NUCLEOTIDE SEQUENCE [LARGE SCALE GENOMIC DNA]</scope>
    <source>
        <strain evidence="2 3">CBA1113</strain>
    </source>
</reference>
<sequence length="273" mass="30474">MGDDIDDLIERLGELDPDERRELSRRMQADWARRVGDAQRAYVERLEEENLVGGGGKVFQPIPGEEEEWTEYCREHPNDPICLAGSPPAVGDRLGDFLDIREEYLSHLETEGLLDVETASPGGGFRPVARTWGDPSPQPSRGAESPVGLTPPPDPWPWPPQWPPWPWPWPWPGPGPRPGPWGYADNGDPVPLPTVRDSPSDTLQRTPLGGRRPTNAVDPRRLTPGSGAAMSREGLTFPPDEWPPWPWPWPWPGPRPDPFPFGGDPIPFPASRW</sequence>
<proteinExistence type="predicted"/>
<dbReference type="GeneID" id="37283706"/>
<evidence type="ECO:0000256" key="1">
    <source>
        <dbReference type="SAM" id="MobiDB-lite"/>
    </source>
</evidence>
<dbReference type="OrthoDB" id="351380at2157"/>
<dbReference type="AlphaFoldDB" id="A0A345E3F0"/>
<accession>A0A345E3F0</accession>
<feature type="region of interest" description="Disordered" evidence="1">
    <location>
        <begin position="174"/>
        <end position="239"/>
    </location>
</feature>
<feature type="region of interest" description="Disordered" evidence="1">
    <location>
        <begin position="115"/>
        <end position="157"/>
    </location>
</feature>
<dbReference type="KEGG" id="haj:DU500_09935"/>
<organism evidence="2 3">
    <name type="scientific">Haloplanus rubicundus</name>
    <dbReference type="NCBI Taxonomy" id="1547898"/>
    <lineage>
        <taxon>Archaea</taxon>
        <taxon>Methanobacteriati</taxon>
        <taxon>Methanobacteriota</taxon>
        <taxon>Stenosarchaea group</taxon>
        <taxon>Halobacteria</taxon>
        <taxon>Halobacteriales</taxon>
        <taxon>Haloferacaceae</taxon>
        <taxon>Haloplanus</taxon>
    </lineage>
</organism>
<name>A0A345E3F0_9EURY</name>
<protein>
    <submittedName>
        <fullName evidence="2">Uncharacterized protein</fullName>
    </submittedName>
</protein>
<dbReference type="RefSeq" id="WP_114585859.1">
    <property type="nucleotide sequence ID" value="NZ_CP031150.1"/>
</dbReference>
<dbReference type="EMBL" id="CP031150">
    <property type="protein sequence ID" value="AXG06722.1"/>
    <property type="molecule type" value="Genomic_DNA"/>
</dbReference>
<keyword evidence="3" id="KW-1185">Reference proteome</keyword>
<evidence type="ECO:0000313" key="3">
    <source>
        <dbReference type="Proteomes" id="UP000253273"/>
    </source>
</evidence>
<gene>
    <name evidence="2" type="ORF">DU500_09935</name>
</gene>
<evidence type="ECO:0000313" key="2">
    <source>
        <dbReference type="EMBL" id="AXG06722.1"/>
    </source>
</evidence>
<dbReference type="Proteomes" id="UP000253273">
    <property type="component" value="Chromosome"/>
</dbReference>